<sequence length="131" mass="14033">MSRRVGRGRRPVGRFGHSLGWVVALAGVVGLGSQFMSSVVQTDSLEPKQALKTLFLPRLPSAAAVSARAAAKPDPEFGPASQIRARVPPGSSTSTNHRDQRRPTPDHTNPRPVTATSADPRQPAPTRARWP</sequence>
<evidence type="ECO:0000313" key="2">
    <source>
        <dbReference type="EMBL" id="KAG0476779.1"/>
    </source>
</evidence>
<feature type="region of interest" description="Disordered" evidence="1">
    <location>
        <begin position="63"/>
        <end position="131"/>
    </location>
</feature>
<gene>
    <name evidence="2" type="ORF">HPP92_013620</name>
</gene>
<reference evidence="2 3" key="1">
    <citation type="journal article" date="2020" name="Nat. Food">
        <title>A phased Vanilla planifolia genome enables genetic improvement of flavour and production.</title>
        <authorList>
            <person name="Hasing T."/>
            <person name="Tang H."/>
            <person name="Brym M."/>
            <person name="Khazi F."/>
            <person name="Huang T."/>
            <person name="Chambers A.H."/>
        </authorList>
    </citation>
    <scope>NUCLEOTIDE SEQUENCE [LARGE SCALE GENOMIC DNA]</scope>
    <source>
        <tissue evidence="2">Leaf</tissue>
    </source>
</reference>
<protein>
    <submittedName>
        <fullName evidence="2">Uncharacterized protein</fullName>
    </submittedName>
</protein>
<dbReference type="EMBL" id="JADCNL010000006">
    <property type="protein sequence ID" value="KAG0476779.1"/>
    <property type="molecule type" value="Genomic_DNA"/>
</dbReference>
<organism evidence="2 3">
    <name type="scientific">Vanilla planifolia</name>
    <name type="common">Vanilla</name>
    <dbReference type="NCBI Taxonomy" id="51239"/>
    <lineage>
        <taxon>Eukaryota</taxon>
        <taxon>Viridiplantae</taxon>
        <taxon>Streptophyta</taxon>
        <taxon>Embryophyta</taxon>
        <taxon>Tracheophyta</taxon>
        <taxon>Spermatophyta</taxon>
        <taxon>Magnoliopsida</taxon>
        <taxon>Liliopsida</taxon>
        <taxon>Asparagales</taxon>
        <taxon>Orchidaceae</taxon>
        <taxon>Vanilloideae</taxon>
        <taxon>Vanilleae</taxon>
        <taxon>Vanilla</taxon>
    </lineage>
</organism>
<feature type="compositionally biased region" description="Basic and acidic residues" evidence="1">
    <location>
        <begin position="96"/>
        <end position="109"/>
    </location>
</feature>
<evidence type="ECO:0000313" key="3">
    <source>
        <dbReference type="Proteomes" id="UP000636800"/>
    </source>
</evidence>
<evidence type="ECO:0000256" key="1">
    <source>
        <dbReference type="SAM" id="MobiDB-lite"/>
    </source>
</evidence>
<accession>A0A835QQD9</accession>
<dbReference type="AlphaFoldDB" id="A0A835QQD9"/>
<dbReference type="Proteomes" id="UP000636800">
    <property type="component" value="Chromosome 6"/>
</dbReference>
<keyword evidence="3" id="KW-1185">Reference proteome</keyword>
<name>A0A835QQD9_VANPL</name>
<comment type="caution">
    <text evidence="2">The sequence shown here is derived from an EMBL/GenBank/DDBJ whole genome shotgun (WGS) entry which is preliminary data.</text>
</comment>
<dbReference type="OrthoDB" id="430207at2759"/>
<proteinExistence type="predicted"/>